<gene>
    <name evidence="1" type="ORF">AVEN_17910_1</name>
</gene>
<comment type="caution">
    <text evidence="1">The sequence shown here is derived from an EMBL/GenBank/DDBJ whole genome shotgun (WGS) entry which is preliminary data.</text>
</comment>
<dbReference type="AlphaFoldDB" id="A0A4Y2V1D5"/>
<dbReference type="EMBL" id="BGPR01042060">
    <property type="protein sequence ID" value="GBO18438.1"/>
    <property type="molecule type" value="Genomic_DNA"/>
</dbReference>
<reference evidence="1 2" key="1">
    <citation type="journal article" date="2019" name="Sci. Rep.">
        <title>Orb-weaving spider Araneus ventricosus genome elucidates the spidroin gene catalogue.</title>
        <authorList>
            <person name="Kono N."/>
            <person name="Nakamura H."/>
            <person name="Ohtoshi R."/>
            <person name="Moran D.A.P."/>
            <person name="Shinohara A."/>
            <person name="Yoshida Y."/>
            <person name="Fujiwara M."/>
            <person name="Mori M."/>
            <person name="Tomita M."/>
            <person name="Arakawa K."/>
        </authorList>
    </citation>
    <scope>NUCLEOTIDE SEQUENCE [LARGE SCALE GENOMIC DNA]</scope>
</reference>
<keyword evidence="2" id="KW-1185">Reference proteome</keyword>
<protein>
    <submittedName>
        <fullName evidence="1">Uncharacterized protein</fullName>
    </submittedName>
</protein>
<sequence length="143" mass="15499">MGVVGTSSLQPDLYQPHRAGSCWNIPPTAWTLLQPPHGELLEHLGQPGTSTNHRRELLEHPPLQPDLLTNFSTAGVAGTSSLQPDLLPTTHRCGKVVGTSSIQPDLLPNTIFISSEEANLEGWYQTDGQVRKPSWCASTTLTP</sequence>
<evidence type="ECO:0000313" key="1">
    <source>
        <dbReference type="EMBL" id="GBO18438.1"/>
    </source>
</evidence>
<organism evidence="1 2">
    <name type="scientific">Araneus ventricosus</name>
    <name type="common">Orbweaver spider</name>
    <name type="synonym">Epeira ventricosa</name>
    <dbReference type="NCBI Taxonomy" id="182803"/>
    <lineage>
        <taxon>Eukaryota</taxon>
        <taxon>Metazoa</taxon>
        <taxon>Ecdysozoa</taxon>
        <taxon>Arthropoda</taxon>
        <taxon>Chelicerata</taxon>
        <taxon>Arachnida</taxon>
        <taxon>Araneae</taxon>
        <taxon>Araneomorphae</taxon>
        <taxon>Entelegynae</taxon>
        <taxon>Araneoidea</taxon>
        <taxon>Araneidae</taxon>
        <taxon>Araneus</taxon>
    </lineage>
</organism>
<dbReference type="Proteomes" id="UP000499080">
    <property type="component" value="Unassembled WGS sequence"/>
</dbReference>
<accession>A0A4Y2V1D5</accession>
<proteinExistence type="predicted"/>
<evidence type="ECO:0000313" key="2">
    <source>
        <dbReference type="Proteomes" id="UP000499080"/>
    </source>
</evidence>
<name>A0A4Y2V1D5_ARAVE</name>